<dbReference type="CDD" id="cd00038">
    <property type="entry name" value="CAP_ED"/>
    <property type="match status" value="1"/>
</dbReference>
<reference evidence="3 4" key="1">
    <citation type="submission" date="2021-06" db="EMBL/GenBank/DDBJ databases">
        <title>Faecalicatena sp. nov. isolated from porcine feces.</title>
        <authorList>
            <person name="Oh B.S."/>
            <person name="Lee J.H."/>
        </authorList>
    </citation>
    <scope>NUCLEOTIDE SEQUENCE [LARGE SCALE GENOMIC DNA]</scope>
    <source>
        <strain evidence="3 4">AGMB00832</strain>
    </source>
</reference>
<keyword evidence="4" id="KW-1185">Reference proteome</keyword>
<evidence type="ECO:0000313" key="3">
    <source>
        <dbReference type="EMBL" id="MBU3878434.1"/>
    </source>
</evidence>
<name>A0ABS6D9X8_9FIRM</name>
<gene>
    <name evidence="3" type="ORF">HGO97_021760</name>
</gene>
<dbReference type="Pfam" id="PF13545">
    <property type="entry name" value="HTH_Crp_2"/>
    <property type="match status" value="1"/>
</dbReference>
<sequence>MKKISIEEMKKLEFFREVPSSLIQTILNQSHAVSYQKGAIVFHAKDMVNFIYIVINGKVSIYNITKHGNRKIIFILGKGNLINHNIINSKPVSVFCEAVCPATLLQIPKSNFLKWMDQDTALMHAVMNSYERHLWRMSHQLKNTTGNMYLERKIAAKLWKLGRDFGVKKEDGVEIDIDLTMNLLADLLGAPRENVSRACKNLSSRNLLIYRNRRFILPMPDELAEFYKA</sequence>
<dbReference type="InterPro" id="IPR000595">
    <property type="entry name" value="cNMP-bd_dom"/>
</dbReference>
<dbReference type="PROSITE" id="PS51063">
    <property type="entry name" value="HTH_CRP_2"/>
    <property type="match status" value="1"/>
</dbReference>
<evidence type="ECO:0000259" key="2">
    <source>
        <dbReference type="PROSITE" id="PS51063"/>
    </source>
</evidence>
<dbReference type="InterPro" id="IPR012318">
    <property type="entry name" value="HTH_CRP"/>
</dbReference>
<dbReference type="InterPro" id="IPR050397">
    <property type="entry name" value="Env_Response_Regulators"/>
</dbReference>
<protein>
    <submittedName>
        <fullName evidence="3">Crp/Fnr family transcriptional regulator</fullName>
    </submittedName>
</protein>
<organism evidence="3 4">
    <name type="scientific">Faecalicatena faecalis</name>
    <dbReference type="NCBI Taxonomy" id="2726362"/>
    <lineage>
        <taxon>Bacteria</taxon>
        <taxon>Bacillati</taxon>
        <taxon>Bacillota</taxon>
        <taxon>Clostridia</taxon>
        <taxon>Lachnospirales</taxon>
        <taxon>Lachnospiraceae</taxon>
        <taxon>Faecalicatena</taxon>
    </lineage>
</organism>
<proteinExistence type="predicted"/>
<feature type="domain" description="Cyclic nucleotide-binding" evidence="1">
    <location>
        <begin position="14"/>
        <end position="133"/>
    </location>
</feature>
<dbReference type="Proteomes" id="UP000723714">
    <property type="component" value="Unassembled WGS sequence"/>
</dbReference>
<dbReference type="PANTHER" id="PTHR24567">
    <property type="entry name" value="CRP FAMILY TRANSCRIPTIONAL REGULATORY PROTEIN"/>
    <property type="match status" value="1"/>
</dbReference>
<comment type="caution">
    <text evidence="3">The sequence shown here is derived from an EMBL/GenBank/DDBJ whole genome shotgun (WGS) entry which is preliminary data.</text>
</comment>
<dbReference type="SMART" id="SM00100">
    <property type="entry name" value="cNMP"/>
    <property type="match status" value="1"/>
</dbReference>
<evidence type="ECO:0000259" key="1">
    <source>
        <dbReference type="PROSITE" id="PS50042"/>
    </source>
</evidence>
<dbReference type="RefSeq" id="WP_216245195.1">
    <property type="nucleotide sequence ID" value="NZ_JABACJ020000034.1"/>
</dbReference>
<accession>A0ABS6D9X8</accession>
<dbReference type="EMBL" id="JABACJ020000034">
    <property type="protein sequence ID" value="MBU3878434.1"/>
    <property type="molecule type" value="Genomic_DNA"/>
</dbReference>
<feature type="domain" description="HTH crp-type" evidence="2">
    <location>
        <begin position="148"/>
        <end position="221"/>
    </location>
</feature>
<dbReference type="PANTHER" id="PTHR24567:SF74">
    <property type="entry name" value="HTH-TYPE TRANSCRIPTIONAL REGULATOR ARCR"/>
    <property type="match status" value="1"/>
</dbReference>
<dbReference type="PROSITE" id="PS50042">
    <property type="entry name" value="CNMP_BINDING_3"/>
    <property type="match status" value="1"/>
</dbReference>
<evidence type="ECO:0000313" key="4">
    <source>
        <dbReference type="Proteomes" id="UP000723714"/>
    </source>
</evidence>
<dbReference type="Pfam" id="PF00027">
    <property type="entry name" value="cNMP_binding"/>
    <property type="match status" value="1"/>
</dbReference>